<proteinExistence type="predicted"/>
<keyword evidence="1" id="KW-0812">Transmembrane</keyword>
<sequence>METWSSQIEGLRGQDFGRAGAKIPSPEDPSLAVAMPVLRVGLELQLVRQASDIGRPFSVAVHRRGVCVGHLPRADARLVTRLLDEGGRARAFVLGLTYRRALFGPPVLTTIAIEIETSNAGELWSRAERAEMAGRGTVVAARTLRRPRLPLGGVLAGVACAGLVAAAAMAAMPAVGQKSFGLTLAGPRDMVAMIGPADPSAGFEGEGPVVPLGSRVSTVELAGDGEAVSVEARLADLMIAPAAETVVLAIADEAAAVEIVAANRLDTVAPLPPRRPVYGSGSDAERTPIAPFLSPSGFSFAGELRGDRSRGCVAPGWNAASLFPYGTSKRMIATGGTRPRWTRPTLIRVPALPFGESADGRSHSALPSCAQSASHWPRWPRAFFWWFSPSCS</sequence>
<feature type="transmembrane region" description="Helical" evidence="1">
    <location>
        <begin position="151"/>
        <end position="172"/>
    </location>
</feature>
<keyword evidence="3" id="KW-1185">Reference proteome</keyword>
<keyword evidence="1" id="KW-0472">Membrane</keyword>
<dbReference type="EMBL" id="JALKCH010000002">
    <property type="protein sequence ID" value="MCK0195900.1"/>
    <property type="molecule type" value="Genomic_DNA"/>
</dbReference>
<organism evidence="2 3">
    <name type="scientific">Ancylobacter crimeensis</name>
    <dbReference type="NCBI Taxonomy" id="2579147"/>
    <lineage>
        <taxon>Bacteria</taxon>
        <taxon>Pseudomonadati</taxon>
        <taxon>Pseudomonadota</taxon>
        <taxon>Alphaproteobacteria</taxon>
        <taxon>Hyphomicrobiales</taxon>
        <taxon>Xanthobacteraceae</taxon>
        <taxon>Ancylobacter</taxon>
    </lineage>
</organism>
<name>A0ABT0D7G8_9HYPH</name>
<evidence type="ECO:0000256" key="1">
    <source>
        <dbReference type="SAM" id="Phobius"/>
    </source>
</evidence>
<dbReference type="Gene3D" id="3.30.70.2330">
    <property type="match status" value="1"/>
</dbReference>
<reference evidence="2 3" key="1">
    <citation type="submission" date="2022-04" db="EMBL/GenBank/DDBJ databases">
        <authorList>
            <person name="Grouzdev D.S."/>
            <person name="Pantiukh K.S."/>
            <person name="Krutkina M.S."/>
        </authorList>
    </citation>
    <scope>NUCLEOTIDE SEQUENCE [LARGE SCALE GENOMIC DNA]</scope>
    <source>
        <strain evidence="2 3">6x-1</strain>
    </source>
</reference>
<keyword evidence="1" id="KW-1133">Transmembrane helix</keyword>
<evidence type="ECO:0000313" key="2">
    <source>
        <dbReference type="EMBL" id="MCK0195900.1"/>
    </source>
</evidence>
<evidence type="ECO:0008006" key="4">
    <source>
        <dbReference type="Google" id="ProtNLM"/>
    </source>
</evidence>
<dbReference type="RefSeq" id="WP_247026338.1">
    <property type="nucleotide sequence ID" value="NZ_JALKCH010000002.1"/>
</dbReference>
<gene>
    <name evidence="2" type="ORF">MWN34_03145</name>
</gene>
<protein>
    <recommendedName>
        <fullName evidence="4">HIRAN domain-containing protein</fullName>
    </recommendedName>
</protein>
<accession>A0ABT0D7G8</accession>
<evidence type="ECO:0000313" key="3">
    <source>
        <dbReference type="Proteomes" id="UP001203284"/>
    </source>
</evidence>
<dbReference type="Proteomes" id="UP001203284">
    <property type="component" value="Unassembled WGS sequence"/>
</dbReference>
<comment type="caution">
    <text evidence="2">The sequence shown here is derived from an EMBL/GenBank/DDBJ whole genome shotgun (WGS) entry which is preliminary data.</text>
</comment>